<organism evidence="1 2">
    <name type="scientific">Bauhinia variegata</name>
    <name type="common">Purple orchid tree</name>
    <name type="synonym">Phanera variegata</name>
    <dbReference type="NCBI Taxonomy" id="167791"/>
    <lineage>
        <taxon>Eukaryota</taxon>
        <taxon>Viridiplantae</taxon>
        <taxon>Streptophyta</taxon>
        <taxon>Embryophyta</taxon>
        <taxon>Tracheophyta</taxon>
        <taxon>Spermatophyta</taxon>
        <taxon>Magnoliopsida</taxon>
        <taxon>eudicotyledons</taxon>
        <taxon>Gunneridae</taxon>
        <taxon>Pentapetalae</taxon>
        <taxon>rosids</taxon>
        <taxon>fabids</taxon>
        <taxon>Fabales</taxon>
        <taxon>Fabaceae</taxon>
        <taxon>Cercidoideae</taxon>
        <taxon>Cercideae</taxon>
        <taxon>Bauhiniinae</taxon>
        <taxon>Bauhinia</taxon>
    </lineage>
</organism>
<evidence type="ECO:0000313" key="1">
    <source>
        <dbReference type="EMBL" id="KAI4347611.1"/>
    </source>
</evidence>
<reference evidence="1 2" key="1">
    <citation type="journal article" date="2022" name="DNA Res.">
        <title>Chromosomal-level genome assembly of the orchid tree Bauhinia variegata (Leguminosae; Cercidoideae) supports the allotetraploid origin hypothesis of Bauhinia.</title>
        <authorList>
            <person name="Zhong Y."/>
            <person name="Chen Y."/>
            <person name="Zheng D."/>
            <person name="Pang J."/>
            <person name="Liu Y."/>
            <person name="Luo S."/>
            <person name="Meng S."/>
            <person name="Qian L."/>
            <person name="Wei D."/>
            <person name="Dai S."/>
            <person name="Zhou R."/>
        </authorList>
    </citation>
    <scope>NUCLEOTIDE SEQUENCE [LARGE SCALE GENOMIC DNA]</scope>
    <source>
        <strain evidence="1">BV-YZ2020</strain>
    </source>
</reference>
<dbReference type="Proteomes" id="UP000828941">
    <property type="component" value="Chromosome 4"/>
</dbReference>
<comment type="caution">
    <text evidence="1">The sequence shown here is derived from an EMBL/GenBank/DDBJ whole genome shotgun (WGS) entry which is preliminary data.</text>
</comment>
<evidence type="ECO:0000313" key="2">
    <source>
        <dbReference type="Proteomes" id="UP000828941"/>
    </source>
</evidence>
<gene>
    <name evidence="1" type="ORF">L6164_008411</name>
</gene>
<sequence length="423" mass="46711">MAQLSHPITGIHSQLACFTCIAETWSIGRRITWDSFNSSNFFGSRKAHLRYSRCLSMASSSSRSLAETGKKSKKVWMWTKNKQVMTAAVERGWNTFIFSPQQRQLANDWSSMAIICPLYIGEGKILDGQNKRIATLFDVSTPEELERLQPDNEQAENVVVNLLDWQVIPAENIIAAFQSSKKTVFAVSSNPSEAQMYLEALEHGLGGIVLKVEDVEPVLELKEYFDKRNEGNNLLNLTKVTVTRVHVVGMGDRVCVDLCSLMRPSEGLLVGSFARGLFLVHSECLESNYIANRPFRVNAGPVHGYVAVPGGKTCYLSELKTGKEVIVVDQHGKQRTAIVGRVKIETRPLILVEAKGVSDNDTTYSILLQNAETVALVCPSQGNATSKTAVPVTSLKVGDEILLRIQGGARHTGIEIQEFIVEN</sequence>
<keyword evidence="2" id="KW-1185">Reference proteome</keyword>
<accession>A0ACB9PJG7</accession>
<protein>
    <submittedName>
        <fullName evidence="1">Uncharacterized protein</fullName>
    </submittedName>
</protein>
<dbReference type="EMBL" id="CM039429">
    <property type="protein sequence ID" value="KAI4347611.1"/>
    <property type="molecule type" value="Genomic_DNA"/>
</dbReference>
<name>A0ACB9PJG7_BAUVA</name>
<proteinExistence type="predicted"/>